<organism evidence="5 6">
    <name type="scientific">Rhamnusium bicolor</name>
    <dbReference type="NCBI Taxonomy" id="1586634"/>
    <lineage>
        <taxon>Eukaryota</taxon>
        <taxon>Metazoa</taxon>
        <taxon>Ecdysozoa</taxon>
        <taxon>Arthropoda</taxon>
        <taxon>Hexapoda</taxon>
        <taxon>Insecta</taxon>
        <taxon>Pterygota</taxon>
        <taxon>Neoptera</taxon>
        <taxon>Endopterygota</taxon>
        <taxon>Coleoptera</taxon>
        <taxon>Polyphaga</taxon>
        <taxon>Cucujiformia</taxon>
        <taxon>Chrysomeloidea</taxon>
        <taxon>Cerambycidae</taxon>
        <taxon>Lepturinae</taxon>
        <taxon>Rhagiini</taxon>
        <taxon>Rhamnusium</taxon>
    </lineage>
</organism>
<keyword evidence="6" id="KW-1185">Reference proteome</keyword>
<comment type="caution">
    <text evidence="5">The sequence shown here is derived from an EMBL/GenBank/DDBJ whole genome shotgun (WGS) entry which is preliminary data.</text>
</comment>
<accession>A0AAV8WTQ9</accession>
<dbReference type="InterPro" id="IPR007889">
    <property type="entry name" value="HTH_Psq"/>
</dbReference>
<dbReference type="Gene3D" id="1.10.10.60">
    <property type="entry name" value="Homeodomain-like"/>
    <property type="match status" value="1"/>
</dbReference>
<sequence>MFAAVEACKNGMPYSTASKHFGVPRMTLKYKVLGETPMERKMGPKTVLTVKEENKLVEWIREIIKRGFPPKKDDLILTVQRIITNSGRTTPFVDNKPGKKWLQLFLKRHPDLSQRILETLTTVRASGKAVETERCEKKVVVGNVFMEVEFPPAILPLNFQKCRQKWEHIADADVSFI</sequence>
<dbReference type="EMBL" id="JANEYF010004884">
    <property type="protein sequence ID" value="KAJ8929778.1"/>
    <property type="molecule type" value="Genomic_DNA"/>
</dbReference>
<gene>
    <name evidence="5" type="ORF">NQ314_017502</name>
</gene>
<dbReference type="GO" id="GO:0003677">
    <property type="term" value="F:DNA binding"/>
    <property type="evidence" value="ECO:0007669"/>
    <property type="project" value="UniProtKB-KW"/>
</dbReference>
<dbReference type="Pfam" id="PF03221">
    <property type="entry name" value="HTH_Tnp_Tc5"/>
    <property type="match status" value="1"/>
</dbReference>
<dbReference type="SUPFAM" id="SSF46689">
    <property type="entry name" value="Homeodomain-like"/>
    <property type="match status" value="1"/>
</dbReference>
<evidence type="ECO:0000313" key="5">
    <source>
        <dbReference type="EMBL" id="KAJ8929778.1"/>
    </source>
</evidence>
<protein>
    <recommendedName>
        <fullName evidence="4">HTH CENPB-type domain-containing protein</fullName>
    </recommendedName>
</protein>
<dbReference type="Proteomes" id="UP001162156">
    <property type="component" value="Unassembled WGS sequence"/>
</dbReference>
<keyword evidence="3" id="KW-0539">Nucleus</keyword>
<name>A0AAV8WTQ9_9CUCU</name>
<evidence type="ECO:0000256" key="1">
    <source>
        <dbReference type="ARBA" id="ARBA00004123"/>
    </source>
</evidence>
<evidence type="ECO:0000256" key="2">
    <source>
        <dbReference type="ARBA" id="ARBA00023125"/>
    </source>
</evidence>
<dbReference type="SMART" id="SM00674">
    <property type="entry name" value="CENPB"/>
    <property type="match status" value="1"/>
</dbReference>
<proteinExistence type="predicted"/>
<dbReference type="PROSITE" id="PS51253">
    <property type="entry name" value="HTH_CENPB"/>
    <property type="match status" value="1"/>
</dbReference>
<evidence type="ECO:0000313" key="6">
    <source>
        <dbReference type="Proteomes" id="UP001162156"/>
    </source>
</evidence>
<feature type="domain" description="HTH CENPB-type" evidence="4">
    <location>
        <begin position="40"/>
        <end position="115"/>
    </location>
</feature>
<keyword evidence="2" id="KW-0238">DNA-binding</keyword>
<dbReference type="AlphaFoldDB" id="A0AAV8WTQ9"/>
<reference evidence="5" key="1">
    <citation type="journal article" date="2023" name="Insect Mol. Biol.">
        <title>Genome sequencing provides insights into the evolution of gene families encoding plant cell wall-degrading enzymes in longhorned beetles.</title>
        <authorList>
            <person name="Shin N.R."/>
            <person name="Okamura Y."/>
            <person name="Kirsch R."/>
            <person name="Pauchet Y."/>
        </authorList>
    </citation>
    <scope>NUCLEOTIDE SEQUENCE</scope>
    <source>
        <strain evidence="5">RBIC_L_NR</strain>
    </source>
</reference>
<dbReference type="InterPro" id="IPR006600">
    <property type="entry name" value="HTH_CenpB_DNA-bd_dom"/>
</dbReference>
<dbReference type="GO" id="GO:0005634">
    <property type="term" value="C:nucleus"/>
    <property type="evidence" value="ECO:0007669"/>
    <property type="project" value="UniProtKB-SubCell"/>
</dbReference>
<dbReference type="Pfam" id="PF05225">
    <property type="entry name" value="HTH_psq"/>
    <property type="match status" value="1"/>
</dbReference>
<evidence type="ECO:0000256" key="3">
    <source>
        <dbReference type="ARBA" id="ARBA00023242"/>
    </source>
</evidence>
<evidence type="ECO:0000259" key="4">
    <source>
        <dbReference type="PROSITE" id="PS51253"/>
    </source>
</evidence>
<comment type="subcellular location">
    <subcellularLocation>
        <location evidence="1">Nucleus</location>
    </subcellularLocation>
</comment>
<dbReference type="InterPro" id="IPR009057">
    <property type="entry name" value="Homeodomain-like_sf"/>
</dbReference>